<reference evidence="3 4" key="1">
    <citation type="submission" date="2014-04" db="EMBL/GenBank/DDBJ databases">
        <authorList>
            <consortium name="DOE Joint Genome Institute"/>
            <person name="Kuo A."/>
            <person name="Kohler A."/>
            <person name="Costa M.D."/>
            <person name="Nagy L.G."/>
            <person name="Floudas D."/>
            <person name="Copeland A."/>
            <person name="Barry K.W."/>
            <person name="Cichocki N."/>
            <person name="Veneault-Fourrey C."/>
            <person name="LaButti K."/>
            <person name="Lindquist E.A."/>
            <person name="Lipzen A."/>
            <person name="Lundell T."/>
            <person name="Morin E."/>
            <person name="Murat C."/>
            <person name="Sun H."/>
            <person name="Tunlid A."/>
            <person name="Henrissat B."/>
            <person name="Grigoriev I.V."/>
            <person name="Hibbett D.S."/>
            <person name="Martin F."/>
            <person name="Nordberg H.P."/>
            <person name="Cantor M.N."/>
            <person name="Hua S.X."/>
        </authorList>
    </citation>
    <scope>NUCLEOTIDE SEQUENCE [LARGE SCALE GENOMIC DNA]</scope>
    <source>
        <strain evidence="3 4">Marx 270</strain>
    </source>
</reference>
<proteinExistence type="predicted"/>
<sequence length="182" mass="20708">MPSDHLSPLRTPCACAACLTGVACASRHKFIPFNTLDQHRGPNCIHTNPPSDTLYNIVGHWPDKYLSQTSDAKRGISAPFPQFRHLNPCSHSPLPYSPSWPFSVSYFFSLPASARRILYTVLPVSRVQFWMFRPILSFFFHLGLPTFFGGFFERLFTSCLVLHFSWLLVVGPISVSFFFFDL</sequence>
<dbReference type="AlphaFoldDB" id="A0A0C3P8I4"/>
<accession>A0A0C3P8I4</accession>
<gene>
    <name evidence="2" type="ORF">M404DRAFT_374668</name>
    <name evidence="3" type="ORF">M404DRAFT_598854</name>
</gene>
<reference evidence="3" key="3">
    <citation type="submission" date="2015-02" db="EMBL/GenBank/DDBJ databases">
        <title>Evolutionary Origins and Diversification of the Mycorrhizal Mutualists.</title>
        <authorList>
            <consortium name="DOE Joint Genome Institute"/>
            <consortium name="Mycorrhizal Genomics Consortium"/>
            <person name="Kohler A."/>
            <person name="Kuo A."/>
            <person name="Nagy L.G."/>
            <person name="Floudas D."/>
            <person name="Copeland A."/>
            <person name="Barry K.W."/>
            <person name="Cichocki N."/>
            <person name="Veneault-Fourrey C."/>
            <person name="LaButti K."/>
            <person name="Lindquist E.A."/>
            <person name="Lipzen A."/>
            <person name="Lundell T."/>
            <person name="Morin E."/>
            <person name="Murat C."/>
            <person name="Riley R."/>
            <person name="Ohm R."/>
            <person name="Sun H."/>
            <person name="Tunlid A."/>
            <person name="Henrissat B."/>
            <person name="Grigoriev I.V."/>
            <person name="Hibbett D.S."/>
            <person name="Martin F."/>
        </authorList>
    </citation>
    <scope>NUCLEOTIDE SEQUENCE</scope>
    <source>
        <strain evidence="3">Marx 270</strain>
    </source>
</reference>
<feature type="transmembrane region" description="Helical" evidence="1">
    <location>
        <begin position="130"/>
        <end position="148"/>
    </location>
</feature>
<dbReference type="Proteomes" id="UP000054217">
    <property type="component" value="Unassembled WGS sequence"/>
</dbReference>
<protein>
    <submittedName>
        <fullName evidence="3">Uncharacterized protein</fullName>
    </submittedName>
</protein>
<name>A0A0C3P8I4_PISTI</name>
<evidence type="ECO:0000313" key="3">
    <source>
        <dbReference type="EMBL" id="KIO04026.1"/>
    </source>
</evidence>
<evidence type="ECO:0000256" key="1">
    <source>
        <dbReference type="SAM" id="Phobius"/>
    </source>
</evidence>
<dbReference type="EMBL" id="KN832092">
    <property type="protein sequence ID" value="KIN94610.1"/>
    <property type="molecule type" value="Genomic_DNA"/>
</dbReference>
<evidence type="ECO:0000313" key="2">
    <source>
        <dbReference type="EMBL" id="KIN94610.1"/>
    </source>
</evidence>
<organism evidence="3 4">
    <name type="scientific">Pisolithus tinctorius Marx 270</name>
    <dbReference type="NCBI Taxonomy" id="870435"/>
    <lineage>
        <taxon>Eukaryota</taxon>
        <taxon>Fungi</taxon>
        <taxon>Dikarya</taxon>
        <taxon>Basidiomycota</taxon>
        <taxon>Agaricomycotina</taxon>
        <taxon>Agaricomycetes</taxon>
        <taxon>Agaricomycetidae</taxon>
        <taxon>Boletales</taxon>
        <taxon>Sclerodermatineae</taxon>
        <taxon>Pisolithaceae</taxon>
        <taxon>Pisolithus</taxon>
    </lineage>
</organism>
<keyword evidence="4" id="KW-1185">Reference proteome</keyword>
<dbReference type="HOGENOM" id="CLU_1482583_0_0_1"/>
<dbReference type="EMBL" id="KN831973">
    <property type="protein sequence ID" value="KIO04026.1"/>
    <property type="molecule type" value="Genomic_DNA"/>
</dbReference>
<keyword evidence="1" id="KW-1133">Transmembrane helix</keyword>
<keyword evidence="1" id="KW-0472">Membrane</keyword>
<evidence type="ECO:0000313" key="4">
    <source>
        <dbReference type="Proteomes" id="UP000054217"/>
    </source>
</evidence>
<reference evidence="4" key="2">
    <citation type="submission" date="2015-01" db="EMBL/GenBank/DDBJ databases">
        <title>Evolutionary Origins and Diversification of the Mycorrhizal Mutualists.</title>
        <authorList>
            <consortium name="DOE Joint Genome Institute"/>
            <consortium name="Mycorrhizal Genomics Consortium"/>
            <person name="Kohler A."/>
            <person name="Kuo A."/>
            <person name="Nagy L.G."/>
            <person name="Floudas D."/>
            <person name="Copeland A."/>
            <person name="Barry K.W."/>
            <person name="Cichocki N."/>
            <person name="Veneault-Fourrey C."/>
            <person name="LaButti K."/>
            <person name="Lindquist E.A."/>
            <person name="Lipzen A."/>
            <person name="Lundell T."/>
            <person name="Morin E."/>
            <person name="Murat C."/>
            <person name="Riley R."/>
            <person name="Ohm R."/>
            <person name="Sun H."/>
            <person name="Tunlid A."/>
            <person name="Henrissat B."/>
            <person name="Grigoriev I.V."/>
            <person name="Hibbett D.S."/>
            <person name="Martin F."/>
        </authorList>
    </citation>
    <scope>NUCLEOTIDE SEQUENCE [LARGE SCALE GENOMIC DNA]</scope>
    <source>
        <strain evidence="2 4">Marx 270</strain>
    </source>
</reference>
<keyword evidence="1" id="KW-0812">Transmembrane</keyword>
<feature type="transmembrane region" description="Helical" evidence="1">
    <location>
        <begin position="160"/>
        <end position="180"/>
    </location>
</feature>